<dbReference type="Proteomes" id="UP000662782">
    <property type="component" value="Segment"/>
</dbReference>
<protein>
    <submittedName>
        <fullName evidence="1">Uncharacterized protein</fullName>
    </submittedName>
</protein>
<sequence>MTIIVGVVKEKSLSADRYILDYKQINKTVSSVSRYTESKLKISPDNHFCYVFCGEQKEEIVPLVLNYLLRFEKGLVKEDEFIHCGLKSCDSLIVMSARHFYSIQLNEKQGVLEVQIRLDGAVTYPFLNNHMVAGLDLPGEVIRQALMEANLILHTDENEVDVVHQKDLTLIKKATKKEIKNALLS</sequence>
<evidence type="ECO:0000313" key="2">
    <source>
        <dbReference type="Proteomes" id="UP000662782"/>
    </source>
</evidence>
<organism evidence="1 2">
    <name type="scientific">Klebsiella phage Miami</name>
    <dbReference type="NCBI Taxonomy" id="2767581"/>
    <lineage>
        <taxon>Viruses</taxon>
        <taxon>Duplodnaviria</taxon>
        <taxon>Heunggongvirae</taxon>
        <taxon>Uroviricota</taxon>
        <taxon>Caudoviricetes</taxon>
        <taxon>Chimalliviridae</taxon>
        <taxon>Miamivirus</taxon>
        <taxon>Miamivirus miami</taxon>
    </lineage>
</organism>
<reference evidence="1 2" key="1">
    <citation type="submission" date="2020-07" db="EMBL/GenBank/DDBJ databases">
        <title>Complete genome sequence of Klebsiella pneumoniae phage Miami.</title>
        <authorList>
            <person name="Mora D.A."/>
            <person name="Lessor L."/>
            <person name="Gill J."/>
            <person name="Liu M."/>
        </authorList>
    </citation>
    <scope>NUCLEOTIDE SEQUENCE [LARGE SCALE GENOMIC DNA]</scope>
</reference>
<accession>A0A873WGQ6</accession>
<keyword evidence="2" id="KW-1185">Reference proteome</keyword>
<dbReference type="EMBL" id="MT701590">
    <property type="protein sequence ID" value="QPB09298.1"/>
    <property type="molecule type" value="Genomic_DNA"/>
</dbReference>
<evidence type="ECO:0000313" key="1">
    <source>
        <dbReference type="EMBL" id="QPB09298.1"/>
    </source>
</evidence>
<proteinExistence type="predicted"/>
<name>A0A873WGQ6_9CAUD</name>
<gene>
    <name evidence="1" type="ORF">CPT_Miami_203</name>
</gene>